<reference evidence="2" key="2">
    <citation type="submission" date="2020-08" db="EMBL/GenBank/DDBJ databases">
        <title>Plant Genome Project.</title>
        <authorList>
            <person name="Zhang R.-G."/>
        </authorList>
    </citation>
    <scope>NUCLEOTIDE SEQUENCE</scope>
    <source>
        <strain evidence="2">Huo1</strain>
        <tissue evidence="2">Leaf</tissue>
    </source>
</reference>
<protein>
    <recommendedName>
        <fullName evidence="4">BAR domain-containing protein</fullName>
    </recommendedName>
</protein>
<sequence>MKSSLVRMRIIGQNKGDPRVKLDHNFSLPLDGLTQAAKDMKDMRTCYDSLLSAAAATANSAYEFSESLLEMGNFLLEKTNTHDDIESRGALSMLGKVQLELQKLVDIYRHQIIMTITNPSECLLSELRKVEEMKLQCDEKREMFEYTVRQVKEKGKSRHGKGETFSLQQLKVVHDEYDDVARLCAFRVESLKQGQSRSLFTQAARHHAAQLNFFRKGLQSLEAVEPYIKKVSEKQHIDYELSETDEGENDGGEDSYESNEHGELTFDYRVKEELGSAYTLNNSMDVSSLNKIDALSAQPSWVKDVELQRSGSRHQWDQIPSQQPRAGSHSAPLYQEEFTSTYVLPTPAEAKGSNTTASGPLSNPKLSAGSSKNLWHSSPLDMEKPKNFTDGQFSAHSISKPQIVVEESSTYKHSLPLPPLAEGAAIPHVDTQSGFDAKKNTRQVFSGPITSKPSLNMLHTPISSNDTPQSFSGLLSHVSGPQSSLLVNVSHNASPALATSPKISELHKLPRPPDTSVSKQTRSIGALGHSAPLVNSKREVSPTNRNPFRQLREGSPLPLPQPTVSRSFSIPSIGQREASFHSGKVYSAGVASPPLTPISLLHMKSPNSGQIRSNECRLELTALALVAAISAFFSFETCL</sequence>
<reference evidence="2" key="1">
    <citation type="submission" date="2018-01" db="EMBL/GenBank/DDBJ databases">
        <authorList>
            <person name="Mao J.F."/>
        </authorList>
    </citation>
    <scope>NUCLEOTIDE SEQUENCE</scope>
    <source>
        <strain evidence="2">Huo1</strain>
        <tissue evidence="2">Leaf</tissue>
    </source>
</reference>
<evidence type="ECO:0000313" key="3">
    <source>
        <dbReference type="Proteomes" id="UP000298416"/>
    </source>
</evidence>
<proteinExistence type="predicted"/>
<comment type="caution">
    <text evidence="2">The sequence shown here is derived from an EMBL/GenBank/DDBJ whole genome shotgun (WGS) entry which is preliminary data.</text>
</comment>
<dbReference type="Proteomes" id="UP000298416">
    <property type="component" value="Unassembled WGS sequence"/>
</dbReference>
<dbReference type="InterPro" id="IPR027267">
    <property type="entry name" value="AH/BAR_dom_sf"/>
</dbReference>
<dbReference type="EMBL" id="PNBA02000013">
    <property type="protein sequence ID" value="KAG6402859.1"/>
    <property type="molecule type" value="Genomic_DNA"/>
</dbReference>
<dbReference type="InterPro" id="IPR037488">
    <property type="entry name" value="At2g33490-like"/>
</dbReference>
<dbReference type="CDD" id="cd07307">
    <property type="entry name" value="BAR"/>
    <property type="match status" value="1"/>
</dbReference>
<feature type="region of interest" description="Disordered" evidence="1">
    <location>
        <begin position="537"/>
        <end position="564"/>
    </location>
</feature>
<feature type="compositionally biased region" description="Polar residues" evidence="1">
    <location>
        <begin position="352"/>
        <end position="372"/>
    </location>
</feature>
<evidence type="ECO:0000256" key="1">
    <source>
        <dbReference type="SAM" id="MobiDB-lite"/>
    </source>
</evidence>
<feature type="compositionally biased region" description="Acidic residues" evidence="1">
    <location>
        <begin position="240"/>
        <end position="257"/>
    </location>
</feature>
<dbReference type="AlphaFoldDB" id="A0A8X8WY36"/>
<dbReference type="SUPFAM" id="SSF103657">
    <property type="entry name" value="BAR/IMD domain-like"/>
    <property type="match status" value="1"/>
</dbReference>
<feature type="region of interest" description="Disordered" evidence="1">
    <location>
        <begin position="306"/>
        <end position="331"/>
    </location>
</feature>
<gene>
    <name evidence="2" type="ORF">SASPL_135073</name>
</gene>
<accession>A0A8X8WY36</accession>
<feature type="region of interest" description="Disordered" evidence="1">
    <location>
        <begin position="346"/>
        <end position="372"/>
    </location>
</feature>
<evidence type="ECO:0008006" key="4">
    <source>
        <dbReference type="Google" id="ProtNLM"/>
    </source>
</evidence>
<dbReference type="PANTHER" id="PTHR34119">
    <property type="entry name" value="HYDROXYPROLINE-RICH GLYCOPROTEIN-LIKE"/>
    <property type="match status" value="1"/>
</dbReference>
<evidence type="ECO:0000313" key="2">
    <source>
        <dbReference type="EMBL" id="KAG6402859.1"/>
    </source>
</evidence>
<organism evidence="2">
    <name type="scientific">Salvia splendens</name>
    <name type="common">Scarlet sage</name>
    <dbReference type="NCBI Taxonomy" id="180675"/>
    <lineage>
        <taxon>Eukaryota</taxon>
        <taxon>Viridiplantae</taxon>
        <taxon>Streptophyta</taxon>
        <taxon>Embryophyta</taxon>
        <taxon>Tracheophyta</taxon>
        <taxon>Spermatophyta</taxon>
        <taxon>Magnoliopsida</taxon>
        <taxon>eudicotyledons</taxon>
        <taxon>Gunneridae</taxon>
        <taxon>Pentapetalae</taxon>
        <taxon>asterids</taxon>
        <taxon>lamiids</taxon>
        <taxon>Lamiales</taxon>
        <taxon>Lamiaceae</taxon>
        <taxon>Nepetoideae</taxon>
        <taxon>Mentheae</taxon>
        <taxon>Salviinae</taxon>
        <taxon>Salvia</taxon>
        <taxon>Salvia subgen. Calosphace</taxon>
        <taxon>core Calosphace</taxon>
    </lineage>
</organism>
<dbReference type="Gene3D" id="1.20.1270.60">
    <property type="entry name" value="Arfaptin homology (AH) domain/BAR domain"/>
    <property type="match status" value="1"/>
</dbReference>
<name>A0A8X8WY36_SALSN</name>
<keyword evidence="3" id="KW-1185">Reference proteome</keyword>
<dbReference type="PANTHER" id="PTHR34119:SF21">
    <property type="entry name" value="BAR DOMAIN-CONTAINING PROTEIN"/>
    <property type="match status" value="1"/>
</dbReference>
<feature type="region of interest" description="Disordered" evidence="1">
    <location>
        <begin position="238"/>
        <end position="261"/>
    </location>
</feature>